<dbReference type="Proteomes" id="UP000298327">
    <property type="component" value="Unassembled WGS sequence"/>
</dbReference>
<feature type="compositionally biased region" description="Acidic residues" evidence="1">
    <location>
        <begin position="142"/>
        <end position="181"/>
    </location>
</feature>
<feature type="region of interest" description="Disordered" evidence="1">
    <location>
        <begin position="324"/>
        <end position="346"/>
    </location>
</feature>
<reference evidence="2 3" key="1">
    <citation type="submission" date="2019-02" db="EMBL/GenBank/DDBJ databases">
        <title>Genome sequencing of the rare red list fungi Dentipellis fragilis.</title>
        <authorList>
            <person name="Buettner E."/>
            <person name="Kellner H."/>
        </authorList>
    </citation>
    <scope>NUCLEOTIDE SEQUENCE [LARGE SCALE GENOMIC DNA]</scope>
    <source>
        <strain evidence="2 3">DSM 105465</strain>
    </source>
</reference>
<gene>
    <name evidence="2" type="ORF">EVG20_g10999</name>
</gene>
<keyword evidence="3" id="KW-1185">Reference proteome</keyword>
<evidence type="ECO:0000313" key="2">
    <source>
        <dbReference type="EMBL" id="TFY51448.1"/>
    </source>
</evidence>
<feature type="compositionally biased region" description="Basic residues" evidence="1">
    <location>
        <begin position="335"/>
        <end position="346"/>
    </location>
</feature>
<dbReference type="AlphaFoldDB" id="A0A4Y9XNW2"/>
<dbReference type="EMBL" id="SEOQ01001515">
    <property type="protein sequence ID" value="TFY51448.1"/>
    <property type="molecule type" value="Genomic_DNA"/>
</dbReference>
<evidence type="ECO:0000313" key="3">
    <source>
        <dbReference type="Proteomes" id="UP000298327"/>
    </source>
</evidence>
<accession>A0A4Y9XNW2</accession>
<dbReference type="OrthoDB" id="3227833at2759"/>
<protein>
    <submittedName>
        <fullName evidence="2">Uncharacterized protein</fullName>
    </submittedName>
</protein>
<organism evidence="2 3">
    <name type="scientific">Dentipellis fragilis</name>
    <dbReference type="NCBI Taxonomy" id="205917"/>
    <lineage>
        <taxon>Eukaryota</taxon>
        <taxon>Fungi</taxon>
        <taxon>Dikarya</taxon>
        <taxon>Basidiomycota</taxon>
        <taxon>Agaricomycotina</taxon>
        <taxon>Agaricomycetes</taxon>
        <taxon>Russulales</taxon>
        <taxon>Hericiaceae</taxon>
        <taxon>Dentipellis</taxon>
    </lineage>
</organism>
<evidence type="ECO:0000256" key="1">
    <source>
        <dbReference type="SAM" id="MobiDB-lite"/>
    </source>
</evidence>
<proteinExistence type="predicted"/>
<sequence>MASSSTHCSTHIRARETSLSPLPILEHSLNAYEHRSLRHIRAGLEHPGIPTPVDRWLQAMLINLPGPVNQLAHTDEPRLHAWYQKRYPKQFNSAITWMETQQPLLSLCADHWKAIQVLASIMQDYYPDPKLTFSDSSSDFGSDSDENEDDNNDDNEDDNDNDNEDEDEDNNKDIYEDEDKDEGNYNNNNDDNERSTLRVGTSTIASNTASRSIKRKRTRSPSNSNVPSKRGKCTAGLPDSPYGGPENAGVTGEDDVQTQGLDSSELRVLTVPELQSLLTDLPPKIRKKKEELVALILSLPPSEQRSAETNQELPSQVWFSVSESSDALAEDPQQRKVKKTTRGRAK</sequence>
<name>A0A4Y9XNW2_9AGAM</name>
<feature type="region of interest" description="Disordered" evidence="1">
    <location>
        <begin position="133"/>
        <end position="260"/>
    </location>
</feature>
<feature type="compositionally biased region" description="Polar residues" evidence="1">
    <location>
        <begin position="198"/>
        <end position="211"/>
    </location>
</feature>
<comment type="caution">
    <text evidence="2">The sequence shown here is derived from an EMBL/GenBank/DDBJ whole genome shotgun (WGS) entry which is preliminary data.</text>
</comment>